<evidence type="ECO:0000313" key="2">
    <source>
        <dbReference type="Proteomes" id="UP000295135"/>
    </source>
</evidence>
<keyword evidence="2" id="KW-1185">Reference proteome</keyword>
<name>A0A4R3JTP5_9PROT</name>
<proteinExistence type="predicted"/>
<reference evidence="1 2" key="1">
    <citation type="submission" date="2019-03" db="EMBL/GenBank/DDBJ databases">
        <title>Genomic Encyclopedia of Type Strains, Phase IV (KMG-IV): sequencing the most valuable type-strain genomes for metagenomic binning, comparative biology and taxonomic classification.</title>
        <authorList>
            <person name="Goeker M."/>
        </authorList>
    </citation>
    <scope>NUCLEOTIDE SEQUENCE [LARGE SCALE GENOMIC DNA]</scope>
    <source>
        <strain evidence="1 2">DSM 103923</strain>
    </source>
</reference>
<protein>
    <submittedName>
        <fullName evidence="1">Uncharacterized protein</fullName>
    </submittedName>
</protein>
<dbReference type="RefSeq" id="WP_126457868.1">
    <property type="nucleotide sequence ID" value="NZ_AP018721.1"/>
</dbReference>
<sequence>MRQALEAAIRARIEAVAPALICDLWGRQQVTLLITRLAISATSRAAEGEAQAVLMAETPDAFPVDAMLEALRDPIFVSGATFRLRARLTSLAERIEDMAAVCRLTFTIEVMQ</sequence>
<gene>
    <name evidence="1" type="ORF">EDC61_11492</name>
</gene>
<dbReference type="EMBL" id="SLZY01000014">
    <property type="protein sequence ID" value="TCS70765.1"/>
    <property type="molecule type" value="Genomic_DNA"/>
</dbReference>
<organism evidence="1 2">
    <name type="scientific">Sulfuritortus calidifontis</name>
    <dbReference type="NCBI Taxonomy" id="1914471"/>
    <lineage>
        <taxon>Bacteria</taxon>
        <taxon>Pseudomonadati</taxon>
        <taxon>Pseudomonadota</taxon>
        <taxon>Betaproteobacteria</taxon>
        <taxon>Nitrosomonadales</taxon>
        <taxon>Thiobacillaceae</taxon>
        <taxon>Sulfuritortus</taxon>
    </lineage>
</organism>
<evidence type="ECO:0000313" key="1">
    <source>
        <dbReference type="EMBL" id="TCS70765.1"/>
    </source>
</evidence>
<accession>A0A4R3JTP5</accession>
<comment type="caution">
    <text evidence="1">The sequence shown here is derived from an EMBL/GenBank/DDBJ whole genome shotgun (WGS) entry which is preliminary data.</text>
</comment>
<dbReference type="AlphaFoldDB" id="A0A4R3JTP5"/>
<dbReference type="Proteomes" id="UP000295135">
    <property type="component" value="Unassembled WGS sequence"/>
</dbReference>